<organism evidence="2 3">
    <name type="scientific">Aduncisulcus paluster</name>
    <dbReference type="NCBI Taxonomy" id="2918883"/>
    <lineage>
        <taxon>Eukaryota</taxon>
        <taxon>Metamonada</taxon>
        <taxon>Carpediemonas-like organisms</taxon>
        <taxon>Aduncisulcus</taxon>
    </lineage>
</organism>
<evidence type="ECO:0000313" key="3">
    <source>
        <dbReference type="Proteomes" id="UP001057375"/>
    </source>
</evidence>
<feature type="domain" description="Smr" evidence="1">
    <location>
        <begin position="1"/>
        <end position="58"/>
    </location>
</feature>
<dbReference type="SUPFAM" id="SSF160443">
    <property type="entry name" value="SMR domain-like"/>
    <property type="match status" value="1"/>
</dbReference>
<proteinExistence type="predicted"/>
<evidence type="ECO:0000313" key="2">
    <source>
        <dbReference type="EMBL" id="GKT28372.1"/>
    </source>
</evidence>
<dbReference type="EMBL" id="BQXS01007713">
    <property type="protein sequence ID" value="GKT28372.1"/>
    <property type="molecule type" value="Genomic_DNA"/>
</dbReference>
<keyword evidence="3" id="KW-1185">Reference proteome</keyword>
<reference evidence="2" key="1">
    <citation type="submission" date="2022-03" db="EMBL/GenBank/DDBJ databases">
        <title>Draft genome sequence of Aduncisulcus paluster, a free-living microaerophilic Fornicata.</title>
        <authorList>
            <person name="Yuyama I."/>
            <person name="Kume K."/>
            <person name="Tamura T."/>
            <person name="Inagaki Y."/>
            <person name="Hashimoto T."/>
        </authorList>
    </citation>
    <scope>NUCLEOTIDE SEQUENCE</scope>
    <source>
        <strain evidence="2">NY0171</strain>
    </source>
</reference>
<comment type="caution">
    <text evidence="2">The sequence shown here is derived from an EMBL/GenBank/DDBJ whole genome shotgun (WGS) entry which is preliminary data.</text>
</comment>
<dbReference type="PROSITE" id="PS50828">
    <property type="entry name" value="SMR"/>
    <property type="match status" value="1"/>
</dbReference>
<name>A0ABQ5K903_9EUKA</name>
<sequence length="58" mass="6381">RHEFNGKVSFITGQGIHSSGPGCAIREAVMGLLQREHLEPYVDSGNKGTVNFYAQYGR</sequence>
<dbReference type="Proteomes" id="UP001057375">
    <property type="component" value="Unassembled WGS sequence"/>
</dbReference>
<evidence type="ECO:0000259" key="1">
    <source>
        <dbReference type="PROSITE" id="PS50828"/>
    </source>
</evidence>
<dbReference type="InterPro" id="IPR036063">
    <property type="entry name" value="Smr_dom_sf"/>
</dbReference>
<gene>
    <name evidence="2" type="ORF">ADUPG1_004915</name>
</gene>
<dbReference type="InterPro" id="IPR002625">
    <property type="entry name" value="Smr_dom"/>
</dbReference>
<dbReference type="Gene3D" id="3.30.1370.110">
    <property type="match status" value="1"/>
</dbReference>
<feature type="non-terminal residue" evidence="2">
    <location>
        <position position="1"/>
    </location>
</feature>
<accession>A0ABQ5K903</accession>
<protein>
    <recommendedName>
        <fullName evidence="1">Smr domain-containing protein</fullName>
    </recommendedName>
</protein>